<evidence type="ECO:0000313" key="2">
    <source>
        <dbReference type="Proteomes" id="UP000570678"/>
    </source>
</evidence>
<dbReference type="EMBL" id="JAAXOT010000022">
    <property type="protein sequence ID" value="NKY60421.1"/>
    <property type="molecule type" value="Genomic_DNA"/>
</dbReference>
<organism evidence="1 2">
    <name type="scientific">Nocardia flavorosea</name>
    <dbReference type="NCBI Taxonomy" id="53429"/>
    <lineage>
        <taxon>Bacteria</taxon>
        <taxon>Bacillati</taxon>
        <taxon>Actinomycetota</taxon>
        <taxon>Actinomycetes</taxon>
        <taxon>Mycobacteriales</taxon>
        <taxon>Nocardiaceae</taxon>
        <taxon>Nocardia</taxon>
    </lineage>
</organism>
<dbReference type="RefSeq" id="WP_062979978.1">
    <property type="nucleotide sequence ID" value="NZ_JAAXOT010000022.1"/>
</dbReference>
<reference evidence="1 2" key="1">
    <citation type="submission" date="2020-04" db="EMBL/GenBank/DDBJ databases">
        <title>MicrobeNet Type strains.</title>
        <authorList>
            <person name="Nicholson A.C."/>
        </authorList>
    </citation>
    <scope>NUCLEOTIDE SEQUENCE [LARGE SCALE GENOMIC DNA]</scope>
    <source>
        <strain evidence="1 2">JCM 3332</strain>
    </source>
</reference>
<protein>
    <submittedName>
        <fullName evidence="1">Uncharacterized protein</fullName>
    </submittedName>
</protein>
<dbReference type="Proteomes" id="UP000570678">
    <property type="component" value="Unassembled WGS sequence"/>
</dbReference>
<accession>A0A846YRW9</accession>
<comment type="caution">
    <text evidence="1">The sequence shown here is derived from an EMBL/GenBank/DDBJ whole genome shotgun (WGS) entry which is preliminary data.</text>
</comment>
<proteinExistence type="predicted"/>
<evidence type="ECO:0000313" key="1">
    <source>
        <dbReference type="EMBL" id="NKY60421.1"/>
    </source>
</evidence>
<dbReference type="AlphaFoldDB" id="A0A846YRW9"/>
<gene>
    <name evidence="1" type="ORF">HGA15_30650</name>
</gene>
<keyword evidence="2" id="KW-1185">Reference proteome</keyword>
<name>A0A846YRW9_9NOCA</name>
<sequence length="121" mass="13044">MTTYNIGDLVHADGTTWKVRKTFTSEMDGSPAVSLVDADDPNHGTAFRTSVLDKIGTRIPHPSNDRAAAANRLAHVVAAYTGKPDNEFVVTATRKAIHGFDSPGVTWGDLRALLAEVRNRA</sequence>